<sequence length="364" mass="42369">MVDKITDIEKWKTNYPFLKELWNSYDNFDKTVQYEENMNKYETLCDMILNRLNNDKEEHYNFFMKLVRNLGIYIEKDYSLNFKPDRCNNLNYWIYNSIKKHNIQDNLIDQCFENYFDVMNHAIVMIKCNYHSYDKIYEDPMIAIMLNIFKTYVGDVKNALMNRDASKHMLALKFVCDCVKIYKNERFKYCSYENLKNHKYQKTCDKFKSFKDTYTSFLFGQSDLIKKIPSLDNIDQEYSNMCGQFEGTTVKAIAPVASPSGEDNEDTADETSSPMTVVVENRNNPISSTVSTSLGAVAGASSVLALLYKFTPGGNWLRSGIGGNRRRINSNLYEDGPNELLFEGFEGRDMSFYNTRYNVGYGSV</sequence>
<organism evidence="1 2">
    <name type="scientific">Plasmodium vivax</name>
    <name type="common">malaria parasite P. vivax</name>
    <dbReference type="NCBI Taxonomy" id="5855"/>
    <lineage>
        <taxon>Eukaryota</taxon>
        <taxon>Sar</taxon>
        <taxon>Alveolata</taxon>
        <taxon>Apicomplexa</taxon>
        <taxon>Aconoidasida</taxon>
        <taxon>Haemosporida</taxon>
        <taxon>Plasmodiidae</taxon>
        <taxon>Plasmodium</taxon>
        <taxon>Plasmodium (Plasmodium)</taxon>
    </lineage>
</organism>
<dbReference type="VEuPathDB" id="PlasmoDB:PVP01_0001310"/>
<proteinExistence type="predicted"/>
<dbReference type="VEuPathDB" id="PlasmoDB:PVPAM_100005600"/>
<dbReference type="InterPro" id="IPR008780">
    <property type="entry name" value="Plasmodium_Vir"/>
</dbReference>
<evidence type="ECO:0000313" key="2">
    <source>
        <dbReference type="Proteomes" id="UP000305196"/>
    </source>
</evidence>
<accession>A0A1G4EEX5</accession>
<reference evidence="1 2" key="1">
    <citation type="submission" date="2016-07" db="EMBL/GenBank/DDBJ databases">
        <authorList>
            <consortium name="Pathogen Informatics"/>
        </authorList>
    </citation>
    <scope>NUCLEOTIDE SEQUENCE [LARGE SCALE GENOMIC DNA]</scope>
</reference>
<dbReference type="EMBL" id="FLYI01000099">
    <property type="protein sequence ID" value="SCA81818.1"/>
    <property type="molecule type" value="Genomic_DNA"/>
</dbReference>
<evidence type="ECO:0000313" key="1">
    <source>
        <dbReference type="EMBL" id="SCA81818.1"/>
    </source>
</evidence>
<protein>
    <submittedName>
        <fullName evidence="1">Vir protein, putative</fullName>
    </submittedName>
</protein>
<dbReference type="VEuPathDB" id="PlasmoDB:PVW1_100016700"/>
<dbReference type="AlphaFoldDB" id="A0A1G4EEX5"/>
<dbReference type="Proteomes" id="UP000305196">
    <property type="component" value="Unassembled WGS sequence"/>
</dbReference>
<name>A0A1G4EEX5_PLAVI</name>
<gene>
    <name evidence="1" type="ORF">PVC01_000041900</name>
</gene>
<dbReference type="Pfam" id="PF05795">
    <property type="entry name" value="Plasmodium_Vir"/>
    <property type="match status" value="1"/>
</dbReference>